<organism evidence="2 3">
    <name type="scientific">Tulasnella calospora MUT 4182</name>
    <dbReference type="NCBI Taxonomy" id="1051891"/>
    <lineage>
        <taxon>Eukaryota</taxon>
        <taxon>Fungi</taxon>
        <taxon>Dikarya</taxon>
        <taxon>Basidiomycota</taxon>
        <taxon>Agaricomycotina</taxon>
        <taxon>Agaricomycetes</taxon>
        <taxon>Cantharellales</taxon>
        <taxon>Tulasnellaceae</taxon>
        <taxon>Tulasnella</taxon>
    </lineage>
</organism>
<name>A0A0C3LRA6_9AGAM</name>
<dbReference type="EMBL" id="KN823072">
    <property type="protein sequence ID" value="KIO23927.1"/>
    <property type="molecule type" value="Genomic_DNA"/>
</dbReference>
<feature type="signal peptide" evidence="1">
    <location>
        <begin position="1"/>
        <end position="25"/>
    </location>
</feature>
<dbReference type="HOGENOM" id="CLU_2724060_0_0_1"/>
<keyword evidence="3" id="KW-1185">Reference proteome</keyword>
<evidence type="ECO:0000313" key="3">
    <source>
        <dbReference type="Proteomes" id="UP000054248"/>
    </source>
</evidence>
<dbReference type="AlphaFoldDB" id="A0A0C3LRA6"/>
<accession>A0A0C3LRA6</accession>
<reference evidence="2 3" key="1">
    <citation type="submission" date="2014-04" db="EMBL/GenBank/DDBJ databases">
        <authorList>
            <consortium name="DOE Joint Genome Institute"/>
            <person name="Kuo A."/>
            <person name="Girlanda M."/>
            <person name="Perotto S."/>
            <person name="Kohler A."/>
            <person name="Nagy L.G."/>
            <person name="Floudas D."/>
            <person name="Copeland A."/>
            <person name="Barry K.W."/>
            <person name="Cichocki N."/>
            <person name="Veneault-Fourrey C."/>
            <person name="LaButti K."/>
            <person name="Lindquist E.A."/>
            <person name="Lipzen A."/>
            <person name="Lundell T."/>
            <person name="Morin E."/>
            <person name="Murat C."/>
            <person name="Sun H."/>
            <person name="Tunlid A."/>
            <person name="Henrissat B."/>
            <person name="Grigoriev I.V."/>
            <person name="Hibbett D.S."/>
            <person name="Martin F."/>
            <person name="Nordberg H.P."/>
            <person name="Cantor M.N."/>
            <person name="Hua S.X."/>
        </authorList>
    </citation>
    <scope>NUCLEOTIDE SEQUENCE [LARGE SCALE GENOMIC DNA]</scope>
    <source>
        <strain evidence="2 3">MUT 4182</strain>
    </source>
</reference>
<dbReference type="Proteomes" id="UP000054248">
    <property type="component" value="Unassembled WGS sequence"/>
</dbReference>
<sequence>MPSFFSFFLSSRLAIVLHRTFAATALPPPSHPHHIILATPFSKCELSHLPVVVSSLSEHSPHLSSSSSSAVQ</sequence>
<evidence type="ECO:0000313" key="2">
    <source>
        <dbReference type="EMBL" id="KIO23927.1"/>
    </source>
</evidence>
<gene>
    <name evidence="2" type="ORF">M407DRAFT_244612</name>
</gene>
<proteinExistence type="predicted"/>
<reference evidence="3" key="2">
    <citation type="submission" date="2015-01" db="EMBL/GenBank/DDBJ databases">
        <title>Evolutionary Origins and Diversification of the Mycorrhizal Mutualists.</title>
        <authorList>
            <consortium name="DOE Joint Genome Institute"/>
            <consortium name="Mycorrhizal Genomics Consortium"/>
            <person name="Kohler A."/>
            <person name="Kuo A."/>
            <person name="Nagy L.G."/>
            <person name="Floudas D."/>
            <person name="Copeland A."/>
            <person name="Barry K.W."/>
            <person name="Cichocki N."/>
            <person name="Veneault-Fourrey C."/>
            <person name="LaButti K."/>
            <person name="Lindquist E.A."/>
            <person name="Lipzen A."/>
            <person name="Lundell T."/>
            <person name="Morin E."/>
            <person name="Murat C."/>
            <person name="Riley R."/>
            <person name="Ohm R."/>
            <person name="Sun H."/>
            <person name="Tunlid A."/>
            <person name="Henrissat B."/>
            <person name="Grigoriev I.V."/>
            <person name="Hibbett D.S."/>
            <person name="Martin F."/>
        </authorList>
    </citation>
    <scope>NUCLEOTIDE SEQUENCE [LARGE SCALE GENOMIC DNA]</scope>
    <source>
        <strain evidence="3">MUT 4182</strain>
    </source>
</reference>
<keyword evidence="1" id="KW-0732">Signal</keyword>
<protein>
    <recommendedName>
        <fullName evidence="4">Secreted protein</fullName>
    </recommendedName>
</protein>
<evidence type="ECO:0000256" key="1">
    <source>
        <dbReference type="SAM" id="SignalP"/>
    </source>
</evidence>
<evidence type="ECO:0008006" key="4">
    <source>
        <dbReference type="Google" id="ProtNLM"/>
    </source>
</evidence>
<feature type="chain" id="PRO_5002166627" description="Secreted protein" evidence="1">
    <location>
        <begin position="26"/>
        <end position="72"/>
    </location>
</feature>